<dbReference type="InterPro" id="IPR011051">
    <property type="entry name" value="RmlC_Cupin_sf"/>
</dbReference>
<protein>
    <submittedName>
        <fullName evidence="5">MerR family transcriptional regulator</fullName>
    </submittedName>
</protein>
<dbReference type="PROSITE" id="PS50943">
    <property type="entry name" value="HTH_CROC1"/>
    <property type="match status" value="1"/>
</dbReference>
<dbReference type="Gene3D" id="1.10.260.40">
    <property type="entry name" value="lambda repressor-like DNA-binding domains"/>
    <property type="match status" value="1"/>
</dbReference>
<dbReference type="SUPFAM" id="SSF46955">
    <property type="entry name" value="Putative DNA-binding domain"/>
    <property type="match status" value="1"/>
</dbReference>
<dbReference type="PANTHER" id="PTHR46797:SF1">
    <property type="entry name" value="METHYLPHOSPHONATE SYNTHASE"/>
    <property type="match status" value="1"/>
</dbReference>
<reference evidence="6" key="1">
    <citation type="journal article" date="2019" name="Int. J. Syst. Evol. Microbiol.">
        <title>The Global Catalogue of Microorganisms (GCM) 10K type strain sequencing project: providing services to taxonomists for standard genome sequencing and annotation.</title>
        <authorList>
            <consortium name="The Broad Institute Genomics Platform"/>
            <consortium name="The Broad Institute Genome Sequencing Center for Infectious Disease"/>
            <person name="Wu L."/>
            <person name="Ma J."/>
        </authorList>
    </citation>
    <scope>NUCLEOTIDE SEQUENCE [LARGE SCALE GENOMIC DNA]</scope>
    <source>
        <strain evidence="6">DFY41</strain>
    </source>
</reference>
<name>A0ABW0BE83_9ACTN</name>
<dbReference type="SUPFAM" id="SSF47413">
    <property type="entry name" value="lambda repressor-like DNA-binding domains"/>
    <property type="match status" value="1"/>
</dbReference>
<dbReference type="InterPro" id="IPR001387">
    <property type="entry name" value="Cro/C1-type_HTH"/>
</dbReference>
<dbReference type="Pfam" id="PF01381">
    <property type="entry name" value="HTH_3"/>
    <property type="match status" value="1"/>
</dbReference>
<accession>A0ABW0BE83</accession>
<dbReference type="SMART" id="SM00530">
    <property type="entry name" value="HTH_XRE"/>
    <property type="match status" value="1"/>
</dbReference>
<feature type="compositionally biased region" description="Polar residues" evidence="2">
    <location>
        <begin position="1"/>
        <end position="10"/>
    </location>
</feature>
<dbReference type="InterPro" id="IPR000551">
    <property type="entry name" value="MerR-type_HTH_dom"/>
</dbReference>
<dbReference type="InterPro" id="IPR010982">
    <property type="entry name" value="Lambda_DNA-bd_dom_sf"/>
</dbReference>
<dbReference type="InterPro" id="IPR009061">
    <property type="entry name" value="DNA-bd_dom_put_sf"/>
</dbReference>
<evidence type="ECO:0000313" key="6">
    <source>
        <dbReference type="Proteomes" id="UP001596087"/>
    </source>
</evidence>
<gene>
    <name evidence="5" type="ORF">ACFPGP_02980</name>
</gene>
<keyword evidence="1" id="KW-0238">DNA-binding</keyword>
<evidence type="ECO:0000313" key="5">
    <source>
        <dbReference type="EMBL" id="MFC5175619.1"/>
    </source>
</evidence>
<dbReference type="RefSeq" id="WP_378586658.1">
    <property type="nucleotide sequence ID" value="NZ_JBHSKD010000003.1"/>
</dbReference>
<dbReference type="CDD" id="cd00592">
    <property type="entry name" value="HTH_MerR-like"/>
    <property type="match status" value="1"/>
</dbReference>
<feature type="compositionally biased region" description="Basic and acidic residues" evidence="2">
    <location>
        <begin position="36"/>
        <end position="45"/>
    </location>
</feature>
<feature type="region of interest" description="Disordered" evidence="2">
    <location>
        <begin position="1"/>
        <end position="49"/>
    </location>
</feature>
<dbReference type="EMBL" id="JBHSKD010000003">
    <property type="protein sequence ID" value="MFC5175619.1"/>
    <property type="molecule type" value="Genomic_DNA"/>
</dbReference>
<dbReference type="SMART" id="SM00422">
    <property type="entry name" value="HTH_MERR"/>
    <property type="match status" value="1"/>
</dbReference>
<organism evidence="5 6">
    <name type="scientific">Nocardioides taihuensis</name>
    <dbReference type="NCBI Taxonomy" id="1835606"/>
    <lineage>
        <taxon>Bacteria</taxon>
        <taxon>Bacillati</taxon>
        <taxon>Actinomycetota</taxon>
        <taxon>Actinomycetes</taxon>
        <taxon>Propionibacteriales</taxon>
        <taxon>Nocardioidaceae</taxon>
        <taxon>Nocardioides</taxon>
    </lineage>
</organism>
<comment type="caution">
    <text evidence="5">The sequence shown here is derived from an EMBL/GenBank/DDBJ whole genome shotgun (WGS) entry which is preliminary data.</text>
</comment>
<proteinExistence type="predicted"/>
<evidence type="ECO:0000259" key="3">
    <source>
        <dbReference type="PROSITE" id="PS50937"/>
    </source>
</evidence>
<dbReference type="InterPro" id="IPR013096">
    <property type="entry name" value="Cupin_2"/>
</dbReference>
<dbReference type="Proteomes" id="UP001596087">
    <property type="component" value="Unassembled WGS sequence"/>
</dbReference>
<dbReference type="InterPro" id="IPR050807">
    <property type="entry name" value="TransReg_Diox_bact_type"/>
</dbReference>
<dbReference type="PROSITE" id="PS50937">
    <property type="entry name" value="HTH_MERR_2"/>
    <property type="match status" value="1"/>
</dbReference>
<feature type="compositionally biased region" description="Polar residues" evidence="2">
    <location>
        <begin position="21"/>
        <end position="35"/>
    </location>
</feature>
<dbReference type="Pfam" id="PF13411">
    <property type="entry name" value="MerR_1"/>
    <property type="match status" value="1"/>
</dbReference>
<feature type="domain" description="HTH merR-type" evidence="3">
    <location>
        <begin position="54"/>
        <end position="123"/>
    </location>
</feature>
<dbReference type="Gene3D" id="1.10.1660.10">
    <property type="match status" value="1"/>
</dbReference>
<dbReference type="PANTHER" id="PTHR46797">
    <property type="entry name" value="HTH-TYPE TRANSCRIPTIONAL REGULATOR"/>
    <property type="match status" value="1"/>
</dbReference>
<keyword evidence="6" id="KW-1185">Reference proteome</keyword>
<evidence type="ECO:0000256" key="2">
    <source>
        <dbReference type="SAM" id="MobiDB-lite"/>
    </source>
</evidence>
<dbReference type="InterPro" id="IPR014710">
    <property type="entry name" value="RmlC-like_jellyroll"/>
</dbReference>
<feature type="domain" description="HTH cro/C1-type" evidence="4">
    <location>
        <begin position="146"/>
        <end position="200"/>
    </location>
</feature>
<evidence type="ECO:0000256" key="1">
    <source>
        <dbReference type="ARBA" id="ARBA00023125"/>
    </source>
</evidence>
<dbReference type="Gene3D" id="2.60.120.10">
    <property type="entry name" value="Jelly Rolls"/>
    <property type="match status" value="1"/>
</dbReference>
<dbReference type="Pfam" id="PF07883">
    <property type="entry name" value="Cupin_2"/>
    <property type="match status" value="1"/>
</dbReference>
<sequence>MRQIPSSGPTSVRRRPERQDSLSSNSSNGATNGRGSSDRASHGPADEVEPAGQGLYIKQVAEILGVSASVLRAWESERLIVPGRSASGYRVYSAADVDRLRRIRDLIQQDGLNPAGVRRLLRESDWDTQQAVTPSDFPSAAIHARIQRLRKEQRKTLRDLAAATGVSASAISAIERGVSMPSNRTLLALADALDTTVPNILGTASEGPPVVVRASERTPLDLSIPGVTAASLAPVPGAVEPMVVVVEPGAGPDRQSDTGDGEMFIFVLAGEVQLVLDELEHFRICHGDSALFHNARAHRWINRTMEPAQLLVIRFGPTSG</sequence>
<dbReference type="CDD" id="cd02209">
    <property type="entry name" value="cupin_XRE_C"/>
    <property type="match status" value="1"/>
</dbReference>
<evidence type="ECO:0000259" key="4">
    <source>
        <dbReference type="PROSITE" id="PS50943"/>
    </source>
</evidence>
<dbReference type="CDD" id="cd00093">
    <property type="entry name" value="HTH_XRE"/>
    <property type="match status" value="1"/>
</dbReference>
<dbReference type="SUPFAM" id="SSF51182">
    <property type="entry name" value="RmlC-like cupins"/>
    <property type="match status" value="1"/>
</dbReference>